<dbReference type="AlphaFoldDB" id="A0A6V8LM08"/>
<sequence>MVRLQPARRRQPAARADLGAAMPRKTGYLANITNVPPLIFRFQFNPELLSEKKSFGYREANNFGSWDFDQSEAGVGAIGFGLGVFDDFKEMGSLLVGTKPLEADAGKPRTFALDFALDARAASEIPPPPIVPPATAPDDVIPIDDDPRFAGRIEPSLAVLRSFMNPAWDALSDVLAFIGPKKFCPPTRPPTCNLKLGDIDLVCVMTDLNIKITKFKEDLTPLRAEISLTLSEQTHSIATSLDWIGRHVEVAKSYGQLNLSDLKHVLPGAGVAQTIFS</sequence>
<name>A0A6V8LM08_9ACTN</name>
<accession>A0A6V8LM08</accession>
<dbReference type="Pfam" id="PF19266">
    <property type="entry name" value="CIS_tube"/>
    <property type="match status" value="1"/>
</dbReference>
<reference evidence="2 3" key="2">
    <citation type="submission" date="2020-03" db="EMBL/GenBank/DDBJ databases">
        <authorList>
            <person name="Ichikawa N."/>
            <person name="Kimura A."/>
            <person name="Kitahashi Y."/>
            <person name="Uohara A."/>
        </authorList>
    </citation>
    <scope>NUCLEOTIDE SEQUENCE [LARGE SCALE GENOMIC DNA]</scope>
    <source>
        <strain evidence="2 3">NBRC 108638</strain>
    </source>
</reference>
<protein>
    <recommendedName>
        <fullName evidence="1">Contractile injection system tube protein N-terminal domain-containing protein</fullName>
    </recommendedName>
</protein>
<reference evidence="2 3" key="1">
    <citation type="submission" date="2020-03" db="EMBL/GenBank/DDBJ databases">
        <title>Whole genome shotgun sequence of Phytohabitans rumicis NBRC 108638.</title>
        <authorList>
            <person name="Komaki H."/>
            <person name="Tamura T."/>
        </authorList>
    </citation>
    <scope>NUCLEOTIDE SEQUENCE [LARGE SCALE GENOMIC DNA]</scope>
    <source>
        <strain evidence="2 3">NBRC 108638</strain>
    </source>
</reference>
<gene>
    <name evidence="2" type="ORF">Prum_088480</name>
</gene>
<dbReference type="EMBL" id="BLPG01000001">
    <property type="protein sequence ID" value="GFJ95206.1"/>
    <property type="molecule type" value="Genomic_DNA"/>
</dbReference>
<dbReference type="InterPro" id="IPR045361">
    <property type="entry name" value="CIS_tube_prot_N"/>
</dbReference>
<dbReference type="Proteomes" id="UP000482960">
    <property type="component" value="Unassembled WGS sequence"/>
</dbReference>
<evidence type="ECO:0000313" key="3">
    <source>
        <dbReference type="Proteomes" id="UP000482960"/>
    </source>
</evidence>
<proteinExistence type="predicted"/>
<organism evidence="2 3">
    <name type="scientific">Phytohabitans rumicis</name>
    <dbReference type="NCBI Taxonomy" id="1076125"/>
    <lineage>
        <taxon>Bacteria</taxon>
        <taxon>Bacillati</taxon>
        <taxon>Actinomycetota</taxon>
        <taxon>Actinomycetes</taxon>
        <taxon>Micromonosporales</taxon>
        <taxon>Micromonosporaceae</taxon>
    </lineage>
</organism>
<evidence type="ECO:0000313" key="2">
    <source>
        <dbReference type="EMBL" id="GFJ95206.1"/>
    </source>
</evidence>
<comment type="caution">
    <text evidence="2">The sequence shown here is derived from an EMBL/GenBank/DDBJ whole genome shotgun (WGS) entry which is preliminary data.</text>
</comment>
<evidence type="ECO:0000259" key="1">
    <source>
        <dbReference type="Pfam" id="PF19266"/>
    </source>
</evidence>
<keyword evidence="3" id="KW-1185">Reference proteome</keyword>
<feature type="domain" description="Contractile injection system tube protein N-terminal" evidence="1">
    <location>
        <begin position="188"/>
        <end position="235"/>
    </location>
</feature>